<name>A0A7Y9J7N3_9PSEU</name>
<protein>
    <recommendedName>
        <fullName evidence="3">Probable oxidoreductase</fullName>
    </recommendedName>
</protein>
<evidence type="ECO:0000256" key="3">
    <source>
        <dbReference type="ARBA" id="ARBA00071493"/>
    </source>
</evidence>
<evidence type="ECO:0000313" key="4">
    <source>
        <dbReference type="EMBL" id="NYD38575.1"/>
    </source>
</evidence>
<evidence type="ECO:0000313" key="5">
    <source>
        <dbReference type="Proteomes" id="UP000535890"/>
    </source>
</evidence>
<dbReference type="Pfam" id="PF00106">
    <property type="entry name" value="adh_short"/>
    <property type="match status" value="1"/>
</dbReference>
<comment type="caution">
    <text evidence="4">The sequence shown here is derived from an EMBL/GenBank/DDBJ whole genome shotgun (WGS) entry which is preliminary data.</text>
</comment>
<proteinExistence type="inferred from homology"/>
<evidence type="ECO:0000256" key="1">
    <source>
        <dbReference type="ARBA" id="ARBA00006484"/>
    </source>
</evidence>
<dbReference type="Proteomes" id="UP000535890">
    <property type="component" value="Unassembled WGS sequence"/>
</dbReference>
<dbReference type="InterPro" id="IPR002347">
    <property type="entry name" value="SDR_fam"/>
</dbReference>
<dbReference type="InterPro" id="IPR036291">
    <property type="entry name" value="NAD(P)-bd_dom_sf"/>
</dbReference>
<organism evidence="4 5">
    <name type="scientific">Actinomycetospora corticicola</name>
    <dbReference type="NCBI Taxonomy" id="663602"/>
    <lineage>
        <taxon>Bacteria</taxon>
        <taxon>Bacillati</taxon>
        <taxon>Actinomycetota</taxon>
        <taxon>Actinomycetes</taxon>
        <taxon>Pseudonocardiales</taxon>
        <taxon>Pseudonocardiaceae</taxon>
        <taxon>Actinomycetospora</taxon>
    </lineage>
</organism>
<dbReference type="EMBL" id="JACCBN010000001">
    <property type="protein sequence ID" value="NYD38575.1"/>
    <property type="molecule type" value="Genomic_DNA"/>
</dbReference>
<evidence type="ECO:0000256" key="2">
    <source>
        <dbReference type="ARBA" id="ARBA00023002"/>
    </source>
</evidence>
<dbReference type="PANTHER" id="PTHR24320">
    <property type="entry name" value="RETINOL DEHYDROGENASE"/>
    <property type="match status" value="1"/>
</dbReference>
<dbReference type="RefSeq" id="WP_179795999.1">
    <property type="nucleotide sequence ID" value="NZ_BAABHP010000027.1"/>
</dbReference>
<dbReference type="AlphaFoldDB" id="A0A7Y9J7N3"/>
<keyword evidence="5" id="KW-1185">Reference proteome</keyword>
<gene>
    <name evidence="4" type="ORF">BJ983_004677</name>
</gene>
<keyword evidence="2" id="KW-0560">Oxidoreductase</keyword>
<accession>A0A7Y9J7N3</accession>
<dbReference type="GO" id="GO:0016491">
    <property type="term" value="F:oxidoreductase activity"/>
    <property type="evidence" value="ECO:0007669"/>
    <property type="project" value="UniProtKB-KW"/>
</dbReference>
<dbReference type="PRINTS" id="PR00081">
    <property type="entry name" value="GDHRDH"/>
</dbReference>
<dbReference type="FunFam" id="3.40.50.720:FF:000594">
    <property type="entry name" value="Short-chain oxidoreductase"/>
    <property type="match status" value="1"/>
</dbReference>
<dbReference type="CDD" id="cd05327">
    <property type="entry name" value="retinol-DH_like_SDR_c_like"/>
    <property type="match status" value="1"/>
</dbReference>
<dbReference type="PANTHER" id="PTHR24320:SF148">
    <property type="entry name" value="NAD(P)-BINDING ROSSMANN-FOLD SUPERFAMILY PROTEIN"/>
    <property type="match status" value="1"/>
</dbReference>
<dbReference type="SUPFAM" id="SSF51735">
    <property type="entry name" value="NAD(P)-binding Rossmann-fold domains"/>
    <property type="match status" value="1"/>
</dbReference>
<dbReference type="Gene3D" id="3.40.50.720">
    <property type="entry name" value="NAD(P)-binding Rossmann-like Domain"/>
    <property type="match status" value="1"/>
</dbReference>
<comment type="similarity">
    <text evidence="1">Belongs to the short-chain dehydrogenases/reductases (SDR) family.</text>
</comment>
<reference evidence="4 5" key="1">
    <citation type="submission" date="2020-07" db="EMBL/GenBank/DDBJ databases">
        <title>Sequencing the genomes of 1000 actinobacteria strains.</title>
        <authorList>
            <person name="Klenk H.-P."/>
        </authorList>
    </citation>
    <scope>NUCLEOTIDE SEQUENCE [LARGE SCALE GENOMIC DNA]</scope>
    <source>
        <strain evidence="4 5">DSM 45772</strain>
    </source>
</reference>
<sequence>MTIQTPFGEFSTADEVAEGIDLTGRRAVVTGASSGIGVETARTLATHGAEVTLAVRNLEAGERVATEIRGQGGKVDVRPLELGDRASIAAFVDAWEGPLHLLVNNAGVMALPERTLIDGQEAQFATNHLGHFALATGLHRALAAADGARVVSVSSSAHLRLPVLFDDLNFSFVAYDPWIGYAQSKTANVLFAVEATRRWADDGITVNALMPGGIATGLQRHVDMEALMAVRRAAGASPEMKTVEQGASTSVLCAVSPLLDGVGGRYFEDCHEATVLTDRTQADGRHGVAPFALDPANAERLWEVSERLVA</sequence>